<comment type="caution">
    <text evidence="1">The sequence shown here is derived from an EMBL/GenBank/DDBJ whole genome shotgun (WGS) entry which is preliminary data.</text>
</comment>
<accession>A0ABV8YG31</accession>
<keyword evidence="2" id="KW-1185">Reference proteome</keyword>
<protein>
    <submittedName>
        <fullName evidence="1">Uncharacterized protein</fullName>
    </submittedName>
</protein>
<evidence type="ECO:0000313" key="2">
    <source>
        <dbReference type="Proteomes" id="UP001596012"/>
    </source>
</evidence>
<reference evidence="2" key="1">
    <citation type="journal article" date="2019" name="Int. J. Syst. Evol. Microbiol.">
        <title>The Global Catalogue of Microorganisms (GCM) 10K type strain sequencing project: providing services to taxonomists for standard genome sequencing and annotation.</title>
        <authorList>
            <consortium name="The Broad Institute Genomics Platform"/>
            <consortium name="The Broad Institute Genome Sequencing Center for Infectious Disease"/>
            <person name="Wu L."/>
            <person name="Ma J."/>
        </authorList>
    </citation>
    <scope>NUCLEOTIDE SEQUENCE [LARGE SCALE GENOMIC DNA]</scope>
    <source>
        <strain evidence="2">DT43</strain>
    </source>
</reference>
<dbReference type="RefSeq" id="WP_386338679.1">
    <property type="nucleotide sequence ID" value="NZ_JBHSFG010000012.1"/>
</dbReference>
<organism evidence="1 2">
    <name type="scientific">Streptomyces xiangluensis</name>
    <dbReference type="NCBI Taxonomy" id="2665720"/>
    <lineage>
        <taxon>Bacteria</taxon>
        <taxon>Bacillati</taxon>
        <taxon>Actinomycetota</taxon>
        <taxon>Actinomycetes</taxon>
        <taxon>Kitasatosporales</taxon>
        <taxon>Streptomycetaceae</taxon>
        <taxon>Streptomyces</taxon>
    </lineage>
</organism>
<proteinExistence type="predicted"/>
<gene>
    <name evidence="1" type="ORF">ACFPH6_06645</name>
</gene>
<dbReference type="Proteomes" id="UP001596012">
    <property type="component" value="Unassembled WGS sequence"/>
</dbReference>
<name>A0ABV8YG31_9ACTN</name>
<sequence>MGRTHDGLSLCDACRYLLPRTRGELRQQPSAELASLRALLRSGVWKYACRAYSPTGELFALPMQVKLISAEKRATDKDRLATMVRLERIRGESPRVRR</sequence>
<evidence type="ECO:0000313" key="1">
    <source>
        <dbReference type="EMBL" id="MFC4464248.1"/>
    </source>
</evidence>
<dbReference type="EMBL" id="JBHSFG010000012">
    <property type="protein sequence ID" value="MFC4464248.1"/>
    <property type="molecule type" value="Genomic_DNA"/>
</dbReference>